<evidence type="ECO:0000313" key="1">
    <source>
        <dbReference type="EMBL" id="MPN47433.1"/>
    </source>
</evidence>
<name>A0A645IJD1_9ZZZZ</name>
<accession>A0A645IJD1</accession>
<gene>
    <name evidence="1" type="ORF">SDC9_195035</name>
</gene>
<dbReference type="EMBL" id="VSSQ01108917">
    <property type="protein sequence ID" value="MPN47433.1"/>
    <property type="molecule type" value="Genomic_DNA"/>
</dbReference>
<comment type="caution">
    <text evidence="1">The sequence shown here is derived from an EMBL/GenBank/DDBJ whole genome shotgun (WGS) entry which is preliminary data.</text>
</comment>
<dbReference type="AlphaFoldDB" id="A0A645IJD1"/>
<organism evidence="1">
    <name type="scientific">bioreactor metagenome</name>
    <dbReference type="NCBI Taxonomy" id="1076179"/>
    <lineage>
        <taxon>unclassified sequences</taxon>
        <taxon>metagenomes</taxon>
        <taxon>ecological metagenomes</taxon>
    </lineage>
</organism>
<protein>
    <submittedName>
        <fullName evidence="1">Uncharacterized protein</fullName>
    </submittedName>
</protein>
<sequence length="56" mass="6379">MGSDFQAKSCEACIIAVILDTARFEDKYRRIERTTTKDNVEPIIHGILLPEVLRDS</sequence>
<reference evidence="1" key="1">
    <citation type="submission" date="2019-08" db="EMBL/GenBank/DDBJ databases">
        <authorList>
            <person name="Kucharzyk K."/>
            <person name="Murdoch R.W."/>
            <person name="Higgins S."/>
            <person name="Loffler F."/>
        </authorList>
    </citation>
    <scope>NUCLEOTIDE SEQUENCE</scope>
</reference>
<proteinExistence type="predicted"/>